<proteinExistence type="predicted"/>
<sequence length="87" mass="10383">MLIETQFGNFELIHNTKDAFDIAKFNARYVDTFDRFDYIVGDVASELLRLKGFVLDPKDKNYFKYIPDYLNESCNYQCGYYILKRVK</sequence>
<protein>
    <submittedName>
        <fullName evidence="1">YutD family protein</fullName>
    </submittedName>
</protein>
<evidence type="ECO:0000313" key="2">
    <source>
        <dbReference type="Proteomes" id="UP001209076"/>
    </source>
</evidence>
<dbReference type="RefSeq" id="WP_262096615.1">
    <property type="nucleotide sequence ID" value="NZ_JAOEGN010000012.1"/>
</dbReference>
<organism evidence="1 2">
    <name type="scientific">Paracholeplasma vituli</name>
    <dbReference type="NCBI Taxonomy" id="69473"/>
    <lineage>
        <taxon>Bacteria</taxon>
        <taxon>Bacillati</taxon>
        <taxon>Mycoplasmatota</taxon>
        <taxon>Mollicutes</taxon>
        <taxon>Acholeplasmatales</taxon>
        <taxon>Acholeplasmataceae</taxon>
        <taxon>Paracholeplasma</taxon>
    </lineage>
</organism>
<dbReference type="Pfam" id="PF06265">
    <property type="entry name" value="YutD-like"/>
    <property type="match status" value="1"/>
</dbReference>
<reference evidence="2" key="1">
    <citation type="submission" date="2023-07" db="EMBL/GenBank/DDBJ databases">
        <title>Novel Mycoplasma species identified in domestic and wild animals.</title>
        <authorList>
            <person name="Volokhov D.V."/>
            <person name="Furtak V.A."/>
            <person name="Zagorodnyaya T.A."/>
        </authorList>
    </citation>
    <scope>NUCLEOTIDE SEQUENCE [LARGE SCALE GENOMIC DNA]</scope>
    <source>
        <strain evidence="2">92-19</strain>
    </source>
</reference>
<evidence type="ECO:0000313" key="1">
    <source>
        <dbReference type="EMBL" id="MCU0105314.1"/>
    </source>
</evidence>
<gene>
    <name evidence="1" type="ORF">N7603_06545</name>
</gene>
<keyword evidence="2" id="KW-1185">Reference proteome</keyword>
<dbReference type="Proteomes" id="UP001209076">
    <property type="component" value="Unassembled WGS sequence"/>
</dbReference>
<accession>A0ABT2PWI5</accession>
<dbReference type="InterPro" id="IPR038141">
    <property type="entry name" value="YutD-like_sf"/>
</dbReference>
<name>A0ABT2PWI5_9MOLU</name>
<comment type="caution">
    <text evidence="1">The sequence shown here is derived from an EMBL/GenBank/DDBJ whole genome shotgun (WGS) entry which is preliminary data.</text>
</comment>
<dbReference type="Gene3D" id="3.50.4.20">
    <property type="match status" value="1"/>
</dbReference>
<dbReference type="EMBL" id="JAOEGN010000012">
    <property type="protein sequence ID" value="MCU0105314.1"/>
    <property type="molecule type" value="Genomic_DNA"/>
</dbReference>
<dbReference type="InterPro" id="IPR009370">
    <property type="entry name" value="YutD-like"/>
</dbReference>